<sequence length="384" mass="44987">METIEVQVQPHVKEGSNNEIDKDVQLIFRPVNLMQAVLLNPKYHIKDGLIFPNNNSNKLIIAVHVVSLAILYFLRLIFLIFVYHKSHVFSYLVFNFLYDNIFRCIGLATNFVINVTKTTKNVQFVLYFQQVHRLLSNVSCDNHFIKRSWMFIAAIFAFYFVLIVYIFFILTHGQWDIFMNVTVKLMFDINIVYVLRLVKLLTDKLVLWNTQFLLAQKNGCSRLHSTGLFHAYVQILQCYNIIQDVYNGPILLQTIETLFQSLFDINIVVVLGENVGWQSFHFIIIIYLFICIAKHLMVELILSLTFHDFYETVELVRTSCLVSSVGNNCTDHQRHLCKNVMRLHRASFSKLRVYGMFYIDVCHPLRLVILLTNYTVVILQFAFL</sequence>
<feature type="transmembrane region" description="Helical" evidence="1">
    <location>
        <begin position="59"/>
        <end position="83"/>
    </location>
</feature>
<dbReference type="AlphaFoldDB" id="A0A2H1V7H8"/>
<dbReference type="EMBL" id="ODYU01001051">
    <property type="protein sequence ID" value="SOQ36756.1"/>
    <property type="molecule type" value="Genomic_DNA"/>
</dbReference>
<reference evidence="2" key="1">
    <citation type="submission" date="2016-07" db="EMBL/GenBank/DDBJ databases">
        <authorList>
            <person name="Bretaudeau A."/>
        </authorList>
    </citation>
    <scope>NUCLEOTIDE SEQUENCE</scope>
    <source>
        <strain evidence="2">Rice</strain>
        <tissue evidence="2">Whole body</tissue>
    </source>
</reference>
<accession>A0A2H1V7H8</accession>
<organism evidence="2">
    <name type="scientific">Spodoptera frugiperda</name>
    <name type="common">Fall armyworm</name>
    <dbReference type="NCBI Taxonomy" id="7108"/>
    <lineage>
        <taxon>Eukaryota</taxon>
        <taxon>Metazoa</taxon>
        <taxon>Ecdysozoa</taxon>
        <taxon>Arthropoda</taxon>
        <taxon>Hexapoda</taxon>
        <taxon>Insecta</taxon>
        <taxon>Pterygota</taxon>
        <taxon>Neoptera</taxon>
        <taxon>Endopterygota</taxon>
        <taxon>Lepidoptera</taxon>
        <taxon>Glossata</taxon>
        <taxon>Ditrysia</taxon>
        <taxon>Noctuoidea</taxon>
        <taxon>Noctuidae</taxon>
        <taxon>Amphipyrinae</taxon>
        <taxon>Spodoptera</taxon>
    </lineage>
</organism>
<protein>
    <submittedName>
        <fullName evidence="2">SFRICE000064.2</fullName>
    </submittedName>
</protein>
<gene>
    <name evidence="2" type="primary">SFRICE000064.2</name>
    <name evidence="2" type="ORF">SFRICE_000064.2</name>
</gene>
<keyword evidence="1" id="KW-0472">Membrane</keyword>
<feature type="non-terminal residue" evidence="2">
    <location>
        <position position="384"/>
    </location>
</feature>
<keyword evidence="1" id="KW-1133">Transmembrane helix</keyword>
<keyword evidence="1" id="KW-0812">Transmembrane</keyword>
<feature type="transmembrane region" description="Helical" evidence="1">
    <location>
        <begin position="365"/>
        <end position="383"/>
    </location>
</feature>
<evidence type="ECO:0000256" key="1">
    <source>
        <dbReference type="SAM" id="Phobius"/>
    </source>
</evidence>
<name>A0A2H1V7H8_SPOFR</name>
<proteinExistence type="predicted"/>
<feature type="transmembrane region" description="Helical" evidence="1">
    <location>
        <begin position="282"/>
        <end position="306"/>
    </location>
</feature>
<feature type="transmembrane region" description="Helical" evidence="1">
    <location>
        <begin position="149"/>
        <end position="171"/>
    </location>
</feature>
<evidence type="ECO:0000313" key="2">
    <source>
        <dbReference type="EMBL" id="SOQ36756.1"/>
    </source>
</evidence>